<sequence length="276" mass="31836">MKKKLKLISTCLISILCLTACSKVNENPEVKALKKSVIPISTVEAGNGFKDLMPLKDILKDKKIVGMGEATHGTSEFFKMKHRFFEFLVEEMGYRVFAMECDGGTGQVINDYILKGEGNIEGYLPELYRTEEVKNMMKWMKEYNDDPSHKEKIKFYGMDNANIVDTLPKLSYYLGKLDKELQTKVEDTLSIIYRNDIIALTNEQIDSILLNIKEIKKDMDNAKEKYLNNNLQNEYELAIWNLNLVSQCAEYIIESNKSVNIYVQSVATRNIRDKYM</sequence>
<gene>
    <name evidence="3" type="ORF">E7215_11850</name>
</gene>
<keyword evidence="1" id="KW-0175">Coiled coil</keyword>
<feature type="chain" id="PRO_5036815297" evidence="2">
    <location>
        <begin position="23"/>
        <end position="276"/>
    </location>
</feature>
<dbReference type="SUPFAM" id="SSF159501">
    <property type="entry name" value="EreA/ChaN-like"/>
    <property type="match status" value="1"/>
</dbReference>
<feature type="non-terminal residue" evidence="3">
    <location>
        <position position="276"/>
    </location>
</feature>
<dbReference type="InterPro" id="IPR007815">
    <property type="entry name" value="Emycin_Estase"/>
</dbReference>
<dbReference type="PANTHER" id="PTHR31299:SF0">
    <property type="entry name" value="ESTERASE, PUTATIVE (AFU_ORTHOLOGUE AFUA_1G05850)-RELATED"/>
    <property type="match status" value="1"/>
</dbReference>
<evidence type="ECO:0000256" key="1">
    <source>
        <dbReference type="SAM" id="Coils"/>
    </source>
</evidence>
<name>A0A927WEQ6_9CLOT</name>
<evidence type="ECO:0000256" key="2">
    <source>
        <dbReference type="SAM" id="SignalP"/>
    </source>
</evidence>
<dbReference type="PANTHER" id="PTHR31299">
    <property type="entry name" value="ESTERASE, PUTATIVE (AFU_ORTHOLOGUE AFUA_1G05850)-RELATED"/>
    <property type="match status" value="1"/>
</dbReference>
<dbReference type="Pfam" id="PF05139">
    <property type="entry name" value="Erythro_esteras"/>
    <property type="match status" value="1"/>
</dbReference>
<reference evidence="3" key="1">
    <citation type="submission" date="2019-04" db="EMBL/GenBank/DDBJ databases">
        <title>Evolution of Biomass-Degrading Anaerobic Consortia Revealed by Metagenomics.</title>
        <authorList>
            <person name="Peng X."/>
        </authorList>
    </citation>
    <scope>NUCLEOTIDE SEQUENCE</scope>
    <source>
        <strain evidence="3">SIG254</strain>
    </source>
</reference>
<dbReference type="CDD" id="cd14728">
    <property type="entry name" value="Ere-like"/>
    <property type="match status" value="1"/>
</dbReference>
<proteinExistence type="predicted"/>
<dbReference type="EMBL" id="SVCM01000135">
    <property type="protein sequence ID" value="MBE6060849.1"/>
    <property type="molecule type" value="Genomic_DNA"/>
</dbReference>
<organism evidence="3 4">
    <name type="scientific">Clostridium sulfidigenes</name>
    <dbReference type="NCBI Taxonomy" id="318464"/>
    <lineage>
        <taxon>Bacteria</taxon>
        <taxon>Bacillati</taxon>
        <taxon>Bacillota</taxon>
        <taxon>Clostridia</taxon>
        <taxon>Eubacteriales</taxon>
        <taxon>Clostridiaceae</taxon>
        <taxon>Clostridium</taxon>
    </lineage>
</organism>
<keyword evidence="2" id="KW-0732">Signal</keyword>
<dbReference type="InterPro" id="IPR052036">
    <property type="entry name" value="Hydrolase/PRTase-associated"/>
</dbReference>
<evidence type="ECO:0000313" key="4">
    <source>
        <dbReference type="Proteomes" id="UP000768462"/>
    </source>
</evidence>
<evidence type="ECO:0000313" key="3">
    <source>
        <dbReference type="EMBL" id="MBE6060849.1"/>
    </source>
</evidence>
<feature type="coiled-coil region" evidence="1">
    <location>
        <begin position="205"/>
        <end position="232"/>
    </location>
</feature>
<dbReference type="GO" id="GO:0046677">
    <property type="term" value="P:response to antibiotic"/>
    <property type="evidence" value="ECO:0007669"/>
    <property type="project" value="InterPro"/>
</dbReference>
<protein>
    <submittedName>
        <fullName evidence="3">Erythromycin esterase family protein</fullName>
    </submittedName>
</protein>
<accession>A0A927WEQ6</accession>
<feature type="signal peptide" evidence="2">
    <location>
        <begin position="1"/>
        <end position="22"/>
    </location>
</feature>
<dbReference type="AlphaFoldDB" id="A0A927WEQ6"/>
<comment type="caution">
    <text evidence="3">The sequence shown here is derived from an EMBL/GenBank/DDBJ whole genome shotgun (WGS) entry which is preliminary data.</text>
</comment>
<dbReference type="Proteomes" id="UP000768462">
    <property type="component" value="Unassembled WGS sequence"/>
</dbReference>
<dbReference type="Gene3D" id="3.40.1660.10">
    <property type="entry name" value="EreA-like (biosynthetic domain)"/>
    <property type="match status" value="1"/>
</dbReference>